<evidence type="ECO:0000313" key="8">
    <source>
        <dbReference type="Proteomes" id="UP001329915"/>
    </source>
</evidence>
<evidence type="ECO:0000256" key="5">
    <source>
        <dbReference type="RuleBase" id="RU003513"/>
    </source>
</evidence>
<name>A0AAU0UKT1_9FIRM</name>
<dbReference type="PANTHER" id="PTHR43174">
    <property type="entry name" value="UDP-N-ACETYLGLUCOSAMINE 2-EPIMERASE"/>
    <property type="match status" value="1"/>
</dbReference>
<dbReference type="RefSeq" id="WP_366923704.1">
    <property type="nucleotide sequence ID" value="NZ_CP121694.1"/>
</dbReference>
<dbReference type="AlphaFoldDB" id="A0AAU0UKT1"/>
<gene>
    <name evidence="7" type="primary">wecB</name>
    <name evidence="7" type="ORF">MFMK1_000617</name>
</gene>
<proteinExistence type="inferred from homology"/>
<dbReference type="SUPFAM" id="SSF53756">
    <property type="entry name" value="UDP-Glycosyltransferase/glycogen phosphorylase"/>
    <property type="match status" value="1"/>
</dbReference>
<sequence>MPKILTIFGTRPEAIKMAPLVTALKRQPEYETVVAVSAQHREMLDQVLGLFHISPDYDLDIMRHGQSLTQVTSRVLNGLEEVIVKEQPDMILVHGDTTTTFVAALAGYYQQTAVGHVEAGLRTGNKYSPYPEEMNRRLAGALTDLHFAPTDEARDNLLAEGTAPDKIFVTGNTVIDALLTTVDKRFQFADPVLEELTASGKKFLLLTAHRRENWGKPMARIFRAVKRLADNHPEMAVVFPVHKNPRVRQLAHEILGGHAGVVLIEPLDYQPFANLMDRSQLVLTDSGGMQEEAPSLGKPVLVLRDTTERPEAVVAGTVRLVGTDEEKIFRQAEKVLTDPDEYAQMAQATNPYGDGQACKRIIQCLDYYFGLRSEQPMEFNYSGEIGKY</sequence>
<dbReference type="PANTHER" id="PTHR43174:SF2">
    <property type="entry name" value="UDP-N-ACETYLGLUCOSAMINE 2-EPIMERASE"/>
    <property type="match status" value="1"/>
</dbReference>
<organism evidence="7 8">
    <name type="scientific">Metallumcola ferriviriculae</name>
    <dbReference type="NCBI Taxonomy" id="3039180"/>
    <lineage>
        <taxon>Bacteria</taxon>
        <taxon>Bacillati</taxon>
        <taxon>Bacillota</taxon>
        <taxon>Clostridia</taxon>
        <taxon>Neomoorellales</taxon>
        <taxon>Desulfitibacteraceae</taxon>
        <taxon>Metallumcola</taxon>
    </lineage>
</organism>
<accession>A0AAU0UKT1</accession>
<evidence type="ECO:0000256" key="1">
    <source>
        <dbReference type="ARBA" id="ARBA00023235"/>
    </source>
</evidence>
<feature type="domain" description="UDP-N-acetylglucosamine 2-epimerase" evidence="6">
    <location>
        <begin position="23"/>
        <end position="365"/>
    </location>
</feature>
<protein>
    <recommendedName>
        <fullName evidence="3">UDP-N-acetylglucosamine 2-epimerase (non-hydrolyzing)</fullName>
        <ecNumber evidence="3">5.1.3.14</ecNumber>
    </recommendedName>
    <alternativeName>
        <fullName evidence="4">UDP-GlcNAc-2-epimerase</fullName>
    </alternativeName>
</protein>
<dbReference type="NCBIfam" id="TIGR00236">
    <property type="entry name" value="wecB"/>
    <property type="match status" value="1"/>
</dbReference>
<dbReference type="InterPro" id="IPR003331">
    <property type="entry name" value="UDP_GlcNAc_Epimerase_2_dom"/>
</dbReference>
<evidence type="ECO:0000256" key="2">
    <source>
        <dbReference type="ARBA" id="ARBA00038209"/>
    </source>
</evidence>
<dbReference type="EMBL" id="CP121694">
    <property type="protein sequence ID" value="WRO20827.1"/>
    <property type="molecule type" value="Genomic_DNA"/>
</dbReference>
<evidence type="ECO:0000313" key="7">
    <source>
        <dbReference type="EMBL" id="WRO20827.1"/>
    </source>
</evidence>
<dbReference type="CDD" id="cd03786">
    <property type="entry name" value="GTB_UDP-GlcNAc_2-Epimerase"/>
    <property type="match status" value="1"/>
</dbReference>
<evidence type="ECO:0000256" key="3">
    <source>
        <dbReference type="ARBA" id="ARBA00038858"/>
    </source>
</evidence>
<dbReference type="Pfam" id="PF02350">
    <property type="entry name" value="Epimerase_2"/>
    <property type="match status" value="1"/>
</dbReference>
<reference evidence="7 8" key="1">
    <citation type="submission" date="2023-04" db="EMBL/GenBank/DDBJ databases">
        <authorList>
            <person name="Hsu D."/>
        </authorList>
    </citation>
    <scope>NUCLEOTIDE SEQUENCE [LARGE SCALE GENOMIC DNA]</scope>
    <source>
        <strain evidence="7 8">MK1</strain>
    </source>
</reference>
<keyword evidence="1 5" id="KW-0413">Isomerase</keyword>
<comment type="similarity">
    <text evidence="2 5">Belongs to the UDP-N-acetylglucosamine 2-epimerase family.</text>
</comment>
<dbReference type="FunFam" id="3.40.50.2000:FF:000043">
    <property type="entry name" value="UDP-N-acetylglucosamine 2-epimerase"/>
    <property type="match status" value="1"/>
</dbReference>
<dbReference type="KEGG" id="dbc:MFMK1_000617"/>
<evidence type="ECO:0000259" key="6">
    <source>
        <dbReference type="Pfam" id="PF02350"/>
    </source>
</evidence>
<dbReference type="GO" id="GO:0008761">
    <property type="term" value="F:UDP-N-acetylglucosamine 2-epimerase activity"/>
    <property type="evidence" value="ECO:0007669"/>
    <property type="project" value="UniProtKB-EC"/>
</dbReference>
<evidence type="ECO:0000256" key="4">
    <source>
        <dbReference type="ARBA" id="ARBA00079400"/>
    </source>
</evidence>
<dbReference type="InterPro" id="IPR029767">
    <property type="entry name" value="WecB-like"/>
</dbReference>
<dbReference type="Proteomes" id="UP001329915">
    <property type="component" value="Chromosome"/>
</dbReference>
<dbReference type="Gene3D" id="3.40.50.2000">
    <property type="entry name" value="Glycogen Phosphorylase B"/>
    <property type="match status" value="2"/>
</dbReference>
<dbReference type="EC" id="5.1.3.14" evidence="3"/>
<keyword evidence="8" id="KW-1185">Reference proteome</keyword>